<name>A0A1W6ZLL9_9HYPH</name>
<dbReference type="KEGG" id="psin:CAK95_03800"/>
<dbReference type="EMBL" id="CP021112">
    <property type="protein sequence ID" value="ARP98308.1"/>
    <property type="molecule type" value="Genomic_DNA"/>
</dbReference>
<accession>A0A1W6ZLL9</accession>
<dbReference type="AlphaFoldDB" id="A0A1W6ZLL9"/>
<gene>
    <name evidence="1" type="ORF">CAK95_03800</name>
</gene>
<keyword evidence="2" id="KW-1185">Reference proteome</keyword>
<evidence type="ECO:0000313" key="2">
    <source>
        <dbReference type="Proteomes" id="UP000194137"/>
    </source>
</evidence>
<sequence>MRGDLMTPPARPYSVPDKIEPNLIRVLAYWESLKRSRNDMPFWDDVNLSMLPDLSDKLMLIDVFEEPLRLRFNIVGRELTDRYGGDVHSQFADKIEIRTPFQYLLSQGSAAIEGRAPTYYQHVSEKTAAPHESGTYSRILLPMWGDGHIGMLLGAAV</sequence>
<dbReference type="Proteomes" id="UP000194137">
    <property type="component" value="Chromosome"/>
</dbReference>
<evidence type="ECO:0008006" key="3">
    <source>
        <dbReference type="Google" id="ProtNLM"/>
    </source>
</evidence>
<dbReference type="STRING" id="1235591.CAK95_03800"/>
<organism evidence="1 2">
    <name type="scientific">Pseudorhodoplanes sinuspersici</name>
    <dbReference type="NCBI Taxonomy" id="1235591"/>
    <lineage>
        <taxon>Bacteria</taxon>
        <taxon>Pseudomonadati</taxon>
        <taxon>Pseudomonadota</taxon>
        <taxon>Alphaproteobacteria</taxon>
        <taxon>Hyphomicrobiales</taxon>
        <taxon>Pseudorhodoplanes</taxon>
    </lineage>
</organism>
<reference evidence="1 2" key="1">
    <citation type="submission" date="2017-05" db="EMBL/GenBank/DDBJ databases">
        <title>Full genome sequence of Pseudorhodoplanes sinuspersici.</title>
        <authorList>
            <person name="Dastgheib S.M.M."/>
            <person name="Shavandi M."/>
            <person name="Tirandaz H."/>
        </authorList>
    </citation>
    <scope>NUCLEOTIDE SEQUENCE [LARGE SCALE GENOMIC DNA]</scope>
    <source>
        <strain evidence="1 2">RIPI110</strain>
    </source>
</reference>
<protein>
    <recommendedName>
        <fullName evidence="3">PAS domain-containing protein</fullName>
    </recommendedName>
</protein>
<evidence type="ECO:0000313" key="1">
    <source>
        <dbReference type="EMBL" id="ARP98308.1"/>
    </source>
</evidence>
<proteinExistence type="predicted"/>